<protein>
    <submittedName>
        <fullName evidence="2">Asp23/Gls24 family envelope stress response protein</fullName>
    </submittedName>
</protein>
<evidence type="ECO:0000313" key="3">
    <source>
        <dbReference type="Proteomes" id="UP000604241"/>
    </source>
</evidence>
<comment type="caution">
    <text evidence="2">The sequence shown here is derived from an EMBL/GenBank/DDBJ whole genome shotgun (WGS) entry which is preliminary data.</text>
</comment>
<keyword evidence="3" id="KW-1185">Reference proteome</keyword>
<comment type="similarity">
    <text evidence="1">Belongs to the asp23 family.</text>
</comment>
<proteinExistence type="inferred from homology"/>
<sequence length="120" mass="12500">MVEATSDDAPEARGTLTVSDRVVQKVARTAASRVPGVAVAASGLLGRDLPHASARTHGTRAQVEVDVALAWPAPAAATARRVREAVEDAVARFAGVRTDRVDVRVVAVTDPVPTAGERVR</sequence>
<dbReference type="Proteomes" id="UP000604241">
    <property type="component" value="Unassembled WGS sequence"/>
</dbReference>
<accession>A0ABR8QHA5</accession>
<evidence type="ECO:0000313" key="2">
    <source>
        <dbReference type="EMBL" id="MBD7919811.1"/>
    </source>
</evidence>
<reference evidence="2 3" key="1">
    <citation type="submission" date="2020-08" db="EMBL/GenBank/DDBJ databases">
        <title>A Genomic Blueprint of the Chicken Gut Microbiome.</title>
        <authorList>
            <person name="Gilroy R."/>
            <person name="Ravi A."/>
            <person name="Getino M."/>
            <person name="Pursley I."/>
            <person name="Horton D.L."/>
            <person name="Alikhan N.-F."/>
            <person name="Baker D."/>
            <person name="Gharbi K."/>
            <person name="Hall N."/>
            <person name="Watson M."/>
            <person name="Adriaenssens E.M."/>
            <person name="Foster-Nyarko E."/>
            <person name="Jarju S."/>
            <person name="Secka A."/>
            <person name="Antonio M."/>
            <person name="Oren A."/>
            <person name="Chaudhuri R."/>
            <person name="La Ragione R.M."/>
            <person name="Hildebrand F."/>
            <person name="Pallen M.J."/>
        </authorList>
    </citation>
    <scope>NUCLEOTIDE SEQUENCE [LARGE SCALE GENOMIC DNA]</scope>
    <source>
        <strain evidence="2 3">Sa3CUA2</strain>
    </source>
</reference>
<dbReference type="InterPro" id="IPR005531">
    <property type="entry name" value="Asp23"/>
</dbReference>
<dbReference type="Pfam" id="PF03780">
    <property type="entry name" value="Asp23"/>
    <property type="match status" value="1"/>
</dbReference>
<gene>
    <name evidence="2" type="ORF">H9657_16185</name>
</gene>
<evidence type="ECO:0000256" key="1">
    <source>
        <dbReference type="ARBA" id="ARBA00005721"/>
    </source>
</evidence>
<dbReference type="RefSeq" id="WP_191784464.1">
    <property type="nucleotide sequence ID" value="NZ_JACSQV010000016.1"/>
</dbReference>
<name>A0ABR8QHA5_9CELL</name>
<organism evidence="2 3">
    <name type="scientific">Cellulomonas avistercoris</name>
    <dbReference type="NCBI Taxonomy" id="2762242"/>
    <lineage>
        <taxon>Bacteria</taxon>
        <taxon>Bacillati</taxon>
        <taxon>Actinomycetota</taxon>
        <taxon>Actinomycetes</taxon>
        <taxon>Micrococcales</taxon>
        <taxon>Cellulomonadaceae</taxon>
        <taxon>Cellulomonas</taxon>
    </lineage>
</organism>
<dbReference type="EMBL" id="JACSQV010000016">
    <property type="protein sequence ID" value="MBD7919811.1"/>
    <property type="molecule type" value="Genomic_DNA"/>
</dbReference>